<evidence type="ECO:0000256" key="4">
    <source>
        <dbReference type="ARBA" id="ARBA00022679"/>
    </source>
</evidence>
<dbReference type="SUPFAM" id="SSF55831">
    <property type="entry name" value="Thymidylate synthase/dCMP hydroxymethylase"/>
    <property type="match status" value="1"/>
</dbReference>
<dbReference type="Pfam" id="PF00303">
    <property type="entry name" value="Thymidylat_synt"/>
    <property type="match status" value="1"/>
</dbReference>
<dbReference type="NCBIfam" id="TIGR03284">
    <property type="entry name" value="thym_sym"/>
    <property type="match status" value="1"/>
</dbReference>
<evidence type="ECO:0000313" key="6">
    <source>
        <dbReference type="EMBL" id="QDB73214.1"/>
    </source>
</evidence>
<dbReference type="CDD" id="cd00351">
    <property type="entry name" value="TS_Pyrimidine_HMase"/>
    <property type="match status" value="1"/>
</dbReference>
<dbReference type="KEGG" id="vg:55616051"/>
<evidence type="ECO:0000256" key="3">
    <source>
        <dbReference type="ARBA" id="ARBA00022603"/>
    </source>
</evidence>
<keyword evidence="7" id="KW-1185">Reference proteome</keyword>
<dbReference type="Proteomes" id="UP000318470">
    <property type="component" value="Segment"/>
</dbReference>
<evidence type="ECO:0000259" key="5">
    <source>
        <dbReference type="Pfam" id="PF00303"/>
    </source>
</evidence>
<dbReference type="GeneID" id="55616051"/>
<keyword evidence="3" id="KW-0489">Methyltransferase</keyword>
<proteinExistence type="inferred from homology"/>
<dbReference type="PRINTS" id="PR00108">
    <property type="entry name" value="THYMDSNTHASE"/>
</dbReference>
<dbReference type="PANTHER" id="PTHR11548:SF1">
    <property type="entry name" value="THYMIDYLATE SYNTHASE 1"/>
    <property type="match status" value="1"/>
</dbReference>
<dbReference type="RefSeq" id="YP_009845688.1">
    <property type="nucleotide sequence ID" value="NC_048765.1"/>
</dbReference>
<protein>
    <recommendedName>
        <fullName evidence="2">thymidylate synthase</fullName>
        <ecNumber evidence="2">2.1.1.45</ecNumber>
    </recommendedName>
</protein>
<dbReference type="InterPro" id="IPR000398">
    <property type="entry name" value="Thymidylate_synthase"/>
</dbReference>
<dbReference type="HAMAP" id="MF_00008">
    <property type="entry name" value="Thymidy_synth_bact"/>
    <property type="match status" value="1"/>
</dbReference>
<dbReference type="PANTHER" id="PTHR11548">
    <property type="entry name" value="THYMIDYLATE SYNTHASE 1"/>
    <property type="match status" value="1"/>
</dbReference>
<evidence type="ECO:0000256" key="2">
    <source>
        <dbReference type="ARBA" id="ARBA00011947"/>
    </source>
</evidence>
<evidence type="ECO:0000313" key="7">
    <source>
        <dbReference type="Proteomes" id="UP000318470"/>
    </source>
</evidence>
<evidence type="ECO:0000256" key="1">
    <source>
        <dbReference type="ARBA" id="ARBA00009972"/>
    </source>
</evidence>
<dbReference type="GO" id="GO:0006231">
    <property type="term" value="P:dTMP biosynthetic process"/>
    <property type="evidence" value="ECO:0007669"/>
    <property type="project" value="InterPro"/>
</dbReference>
<reference evidence="6 7" key="1">
    <citation type="submission" date="2019-04" db="EMBL/GenBank/DDBJ databases">
        <authorList>
            <person name="Gao M."/>
            <person name="Bai C."/>
            <person name="Tong Y."/>
            <person name="Xu X."/>
        </authorList>
    </citation>
    <scope>NUCLEOTIDE SEQUENCE [LARGE SCALE GENOMIC DNA]</scope>
    <source>
        <strain evidence="6 7">Vibrio alginolyticus VA1</strain>
    </source>
</reference>
<dbReference type="EMBL" id="MK795384">
    <property type="protein sequence ID" value="QDB73214.1"/>
    <property type="molecule type" value="Genomic_DNA"/>
</dbReference>
<dbReference type="GO" id="GO:0032259">
    <property type="term" value="P:methylation"/>
    <property type="evidence" value="ECO:0007669"/>
    <property type="project" value="UniProtKB-KW"/>
</dbReference>
<name>A0A4Y5TV20_9CAUD</name>
<keyword evidence="4" id="KW-0808">Transferase</keyword>
<sequence length="300" mass="34477">MPNLFIKAAEAVRIKMGLGNNVDKQYLDLLEKVFKTGEDIEGRNGMVRKTFGHMMEFDHEEGYPIPTSKKTLHGAAVAEMTAFIRGESSNKKFMDLGCNVWKGNCFADYWMSNPNNKKPGDDLGRIYGVQWRQWDGGIDQLKELVDTLMTNPHDRRMIVSSWNPTDMDKMSLPPCPVLFQVFVRDGKYLDFALYQRSCDMFLGVPFDIVGYSYLQTVIAKLTGYKPGKFKYFLADTHIYHNHFEQVKEQLGNRLKTFPLPKAELDWPSTDMNITLESFSPEDFKLVGYKSQRFIKAPMSA</sequence>
<organism evidence="6 7">
    <name type="scientific">Vibrio phage VAP7</name>
    <dbReference type="NCBI Taxonomy" id="2584487"/>
    <lineage>
        <taxon>Viruses</taxon>
        <taxon>Duplodnaviria</taxon>
        <taxon>Heunggongvirae</taxon>
        <taxon>Uroviricota</taxon>
        <taxon>Caudoviricetes</taxon>
        <taxon>Pantevenvirales</taxon>
        <taxon>Ackermannviridae</taxon>
        <taxon>Vapseptimavirus</taxon>
        <taxon>Vapseptimavirus VAP7</taxon>
    </lineage>
</organism>
<dbReference type="InterPro" id="IPR045097">
    <property type="entry name" value="Thymidate_synth/dCMP_Mease"/>
</dbReference>
<dbReference type="EC" id="2.1.1.45" evidence="2"/>
<feature type="domain" description="Thymidylate synthase/dCMP hydroxymethylase" evidence="5">
    <location>
        <begin position="24"/>
        <end position="299"/>
    </location>
</feature>
<dbReference type="Gene3D" id="3.30.572.10">
    <property type="entry name" value="Thymidylate synthase/dCMP hydroxymethylase domain"/>
    <property type="match status" value="1"/>
</dbReference>
<dbReference type="InterPro" id="IPR023451">
    <property type="entry name" value="Thymidate_synth/dCMP_Mease_dom"/>
</dbReference>
<accession>A0A4Y5TV20</accession>
<dbReference type="GO" id="GO:0004799">
    <property type="term" value="F:thymidylate synthase activity"/>
    <property type="evidence" value="ECO:0007669"/>
    <property type="project" value="UniProtKB-EC"/>
</dbReference>
<dbReference type="InterPro" id="IPR036926">
    <property type="entry name" value="Thymidate_synth/dCMP_Mease_sf"/>
</dbReference>
<comment type="similarity">
    <text evidence="1">Belongs to the thymidylate synthase family.</text>
</comment>